<gene>
    <name evidence="2" type="ORF">G7Y82_12550</name>
</gene>
<dbReference type="RefSeq" id="WP_168148469.1">
    <property type="nucleotide sequence ID" value="NZ_JAAVXB010000006.1"/>
</dbReference>
<protein>
    <recommendedName>
        <fullName evidence="4">DUF885 domain-containing protein</fullName>
    </recommendedName>
</protein>
<dbReference type="Proteomes" id="UP000653472">
    <property type="component" value="Unassembled WGS sequence"/>
</dbReference>
<accession>A0A969WBJ1</accession>
<reference evidence="2" key="1">
    <citation type="submission" date="2020-03" db="EMBL/GenBank/DDBJ databases">
        <title>Solimonas marina sp. nov., isolated from deep seawater of the Pacific Ocean.</title>
        <authorList>
            <person name="Liu X."/>
            <person name="Lai Q."/>
            <person name="Sun F."/>
            <person name="Gai Y."/>
            <person name="Li G."/>
            <person name="Shao Z."/>
        </authorList>
    </citation>
    <scope>NUCLEOTIDE SEQUENCE</scope>
    <source>
        <strain evidence="2">C16B3</strain>
    </source>
</reference>
<dbReference type="AlphaFoldDB" id="A0A969WBJ1"/>
<keyword evidence="1" id="KW-0732">Signal</keyword>
<dbReference type="EMBL" id="JAAVXB010000006">
    <property type="protein sequence ID" value="NKF23149.1"/>
    <property type="molecule type" value="Genomic_DNA"/>
</dbReference>
<keyword evidence="3" id="KW-1185">Reference proteome</keyword>
<evidence type="ECO:0000313" key="2">
    <source>
        <dbReference type="EMBL" id="NKF23149.1"/>
    </source>
</evidence>
<name>A0A969WBJ1_9GAMM</name>
<proteinExistence type="predicted"/>
<feature type="signal peptide" evidence="1">
    <location>
        <begin position="1"/>
        <end position="26"/>
    </location>
</feature>
<evidence type="ECO:0000256" key="1">
    <source>
        <dbReference type="SAM" id="SignalP"/>
    </source>
</evidence>
<organism evidence="2 3">
    <name type="scientific">Solimonas marina</name>
    <dbReference type="NCBI Taxonomy" id="2714601"/>
    <lineage>
        <taxon>Bacteria</taxon>
        <taxon>Pseudomonadati</taxon>
        <taxon>Pseudomonadota</taxon>
        <taxon>Gammaproteobacteria</taxon>
        <taxon>Nevskiales</taxon>
        <taxon>Nevskiaceae</taxon>
        <taxon>Solimonas</taxon>
    </lineage>
</organism>
<dbReference type="PROSITE" id="PS51257">
    <property type="entry name" value="PROKAR_LIPOPROTEIN"/>
    <property type="match status" value="1"/>
</dbReference>
<evidence type="ECO:0008006" key="4">
    <source>
        <dbReference type="Google" id="ProtNLM"/>
    </source>
</evidence>
<evidence type="ECO:0000313" key="3">
    <source>
        <dbReference type="Proteomes" id="UP000653472"/>
    </source>
</evidence>
<comment type="caution">
    <text evidence="2">The sequence shown here is derived from an EMBL/GenBank/DDBJ whole genome shotgun (WGS) entry which is preliminary data.</text>
</comment>
<feature type="chain" id="PRO_5037017178" description="DUF885 domain-containing protein" evidence="1">
    <location>
        <begin position="27"/>
        <end position="457"/>
    </location>
</feature>
<sequence>MKRPLRIWAALVALLAGGCASHPVQPPPMTFDEIAEGYVRAVLAVGEHDPNEVDAYYGPAQWREQAHKEQRSLIALRNIITRLYQNAETAPADPKVPAALFELRRRNLKDLIAALDARVRMLQGWKPSFDDESLALYDIAAPHYKEDDFKPMLATLDKLLPPGPGSVSERYNRYTEQFAIPADRIEPVMKIATEAARARTLHWFKLPNGEHFDLELVHDQPWSAYNWYQGKAVSRIEINTDQPITISRAIELASHEGYPGHHVYNSLLEDQLLKGRHWQEFSIYALFSPQSFIAEGSADYGVDLAFPPAARHELTRKLFEAAGFDPDQAATYNAIVDAAQPAGAATLEAARRYRDGQATAEQTLQWLQTYSLATPSRAQQRLRFFDRYGAYIINYSYGKQVVAQAIDRSAGKDATEAERWRWFFTLLSTPRTPQSLLKDGLADQTEAPPAAAVPSTP</sequence>